<evidence type="ECO:0000313" key="2">
    <source>
        <dbReference type="Proteomes" id="UP000214566"/>
    </source>
</evidence>
<sequence length="25" mass="2696">MPEPDESSINAVVAQSPLSLLPMNR</sequence>
<protein>
    <submittedName>
        <fullName evidence="1">Uncharacterized protein</fullName>
    </submittedName>
</protein>
<name>A0A238D7X7_THIDL</name>
<dbReference type="Proteomes" id="UP000214566">
    <property type="component" value="Unassembled WGS sequence"/>
</dbReference>
<proteinExistence type="predicted"/>
<dbReference type="EMBL" id="FLMQ01000056">
    <property type="protein sequence ID" value="SBP89272.1"/>
    <property type="molecule type" value="Genomic_DNA"/>
</dbReference>
<organism evidence="1 2">
    <name type="scientific">Thiomonas delicata</name>
    <name type="common">Thiomonas cuprina</name>
    <dbReference type="NCBI Taxonomy" id="364030"/>
    <lineage>
        <taxon>Bacteria</taxon>
        <taxon>Pseudomonadati</taxon>
        <taxon>Pseudomonadota</taxon>
        <taxon>Betaproteobacteria</taxon>
        <taxon>Burkholderiales</taxon>
        <taxon>Thiomonas</taxon>
    </lineage>
</organism>
<keyword evidence="2" id="KW-1185">Reference proteome</keyword>
<gene>
    <name evidence="1" type="ORF">THIARS_70892</name>
</gene>
<dbReference type="AlphaFoldDB" id="A0A238D7X7"/>
<accession>A0A238D7X7</accession>
<evidence type="ECO:0000313" key="1">
    <source>
        <dbReference type="EMBL" id="SBP89272.1"/>
    </source>
</evidence>
<reference evidence="1 2" key="1">
    <citation type="submission" date="2016-06" db="EMBL/GenBank/DDBJ databases">
        <authorList>
            <person name="Kjaerup R.B."/>
            <person name="Dalgaard T.S."/>
            <person name="Juul-Madsen H.R."/>
        </authorList>
    </citation>
    <scope>NUCLEOTIDE SEQUENCE [LARGE SCALE GENOMIC DNA]</scope>
    <source>
        <strain evidence="1 2">DSM 16361</strain>
    </source>
</reference>